<dbReference type="Pfam" id="PF01844">
    <property type="entry name" value="HNH"/>
    <property type="match status" value="1"/>
</dbReference>
<proteinExistence type="predicted"/>
<dbReference type="InterPro" id="IPR003615">
    <property type="entry name" value="HNH_nuc"/>
</dbReference>
<keyword evidence="2" id="KW-0540">Nuclease</keyword>
<name>A0ABW7ITA8_9VIBR</name>
<keyword evidence="2" id="KW-0378">Hydrolase</keyword>
<evidence type="ECO:0000259" key="1">
    <source>
        <dbReference type="Pfam" id="PF01844"/>
    </source>
</evidence>
<reference evidence="2 3" key="1">
    <citation type="submission" date="2024-10" db="EMBL/GenBank/DDBJ databases">
        <authorList>
            <person name="Yibar A."/>
            <person name="Saticioglu I.B."/>
            <person name="Duman M."/>
            <person name="Ajmi N."/>
            <person name="Gurler F."/>
            <person name="Ay H."/>
            <person name="Onuk E."/>
            <person name="Guler S."/>
            <person name="Romalde J.L."/>
        </authorList>
    </citation>
    <scope>NUCLEOTIDE SEQUENCE [LARGE SCALE GENOMIC DNA]</scope>
    <source>
        <strain evidence="2 3">14-MA-B</strain>
    </source>
</reference>
<dbReference type="GO" id="GO:0004519">
    <property type="term" value="F:endonuclease activity"/>
    <property type="evidence" value="ECO:0007669"/>
    <property type="project" value="UniProtKB-KW"/>
</dbReference>
<organism evidence="2 3">
    <name type="scientific">Vibrio rumoiensis</name>
    <dbReference type="NCBI Taxonomy" id="76258"/>
    <lineage>
        <taxon>Bacteria</taxon>
        <taxon>Pseudomonadati</taxon>
        <taxon>Pseudomonadota</taxon>
        <taxon>Gammaproteobacteria</taxon>
        <taxon>Vibrionales</taxon>
        <taxon>Vibrionaceae</taxon>
        <taxon>Vibrio</taxon>
    </lineage>
</organism>
<gene>
    <name evidence="2" type="ORF">ACGRQ9_05140</name>
</gene>
<keyword evidence="2" id="KW-0255">Endonuclease</keyword>
<accession>A0ABW7ITA8</accession>
<sequence length="223" mass="25186">MAISDGDAKLLWGRAAGICSNPNCRADLTAILQETRSYNVGEMAHIVARSEKGPRGVSGGGADTYENLVLLCPTCHRHIDKSPEGTFTVEQLFQWKETHESNIRSVNSDVIFSTFDELKEEVSKLLYENHMLWDSYGPNSKVAEEDPGSNAFKIWELRKLDSVIPTNLKIINLIEANKSLLSIQAYKAFIKFKTHASSFEANQYERIDNYVTFPKEFSEVFEL</sequence>
<keyword evidence="3" id="KW-1185">Reference proteome</keyword>
<dbReference type="CDD" id="cd00085">
    <property type="entry name" value="HNHc"/>
    <property type="match status" value="1"/>
</dbReference>
<evidence type="ECO:0000313" key="3">
    <source>
        <dbReference type="Proteomes" id="UP001607151"/>
    </source>
</evidence>
<evidence type="ECO:0000313" key="2">
    <source>
        <dbReference type="EMBL" id="MFH0264882.1"/>
    </source>
</evidence>
<dbReference type="InterPro" id="IPR002711">
    <property type="entry name" value="HNH"/>
</dbReference>
<dbReference type="RefSeq" id="WP_394607387.1">
    <property type="nucleotide sequence ID" value="NZ_JBIHSN010000002.1"/>
</dbReference>
<comment type="caution">
    <text evidence="2">The sequence shown here is derived from an EMBL/GenBank/DDBJ whole genome shotgun (WGS) entry which is preliminary data.</text>
</comment>
<dbReference type="Proteomes" id="UP001607151">
    <property type="component" value="Unassembled WGS sequence"/>
</dbReference>
<feature type="domain" description="HNH" evidence="1">
    <location>
        <begin position="43"/>
        <end position="79"/>
    </location>
</feature>
<protein>
    <submittedName>
        <fullName evidence="2">HNH endonuclease</fullName>
    </submittedName>
</protein>
<dbReference type="EMBL" id="JBIHSN010000002">
    <property type="protein sequence ID" value="MFH0264882.1"/>
    <property type="molecule type" value="Genomic_DNA"/>
</dbReference>
<dbReference type="Gene3D" id="1.10.30.50">
    <property type="match status" value="1"/>
</dbReference>